<dbReference type="OrthoDB" id="5355576at2"/>
<organism evidence="1 2">
    <name type="scientific">Campylobacter aviculae</name>
    <dbReference type="NCBI Taxonomy" id="2510190"/>
    <lineage>
        <taxon>Bacteria</taxon>
        <taxon>Pseudomonadati</taxon>
        <taxon>Campylobacterota</taxon>
        <taxon>Epsilonproteobacteria</taxon>
        <taxon>Campylobacterales</taxon>
        <taxon>Campylobacteraceae</taxon>
        <taxon>Campylobacter</taxon>
    </lineage>
</organism>
<sequence length="121" mass="14158">MKFNDFLKQHSLGEKEISIEGIDEKFKIRQLSMVEQLEIMERNKIEIQDENQGKNQKINLDLIKRNSNFKKDIILTALLEPKVDEKIIDNLNQEGLKVFAQLAEEILKFTNDAPKQESKDD</sequence>
<proteinExistence type="predicted"/>
<evidence type="ECO:0000313" key="2">
    <source>
        <dbReference type="Proteomes" id="UP000310353"/>
    </source>
</evidence>
<comment type="caution">
    <text evidence="1">The sequence shown here is derived from an EMBL/GenBank/DDBJ whole genome shotgun (WGS) entry which is preliminary data.</text>
</comment>
<dbReference type="RefSeq" id="WP_137623007.1">
    <property type="nucleotide sequence ID" value="NZ_NXMA01000038.1"/>
</dbReference>
<accession>A0A4V6DVH5</accession>
<reference evidence="1 2" key="1">
    <citation type="submission" date="2018-05" db="EMBL/GenBank/DDBJ databases">
        <title>Novel Campyloabacter and Helicobacter Species and Strains.</title>
        <authorList>
            <person name="Mannion A.J."/>
            <person name="Shen Z."/>
            <person name="Fox J.G."/>
        </authorList>
    </citation>
    <scope>NUCLEOTIDE SEQUENCE [LARGE SCALE GENOMIC DNA]</scope>
    <source>
        <strain evidence="2">MIT17-670</strain>
    </source>
</reference>
<dbReference type="EMBL" id="NXMA01000038">
    <property type="protein sequence ID" value="TKX28122.1"/>
    <property type="molecule type" value="Genomic_DNA"/>
</dbReference>
<dbReference type="Proteomes" id="UP000310353">
    <property type="component" value="Unassembled WGS sequence"/>
</dbReference>
<gene>
    <name evidence="1" type="ORF">CQA76_08880</name>
</gene>
<keyword evidence="2" id="KW-1185">Reference proteome</keyword>
<name>A0A4V6DVH5_9BACT</name>
<protein>
    <submittedName>
        <fullName evidence="1">DNA repair protein</fullName>
    </submittedName>
</protein>
<evidence type="ECO:0000313" key="1">
    <source>
        <dbReference type="EMBL" id="TKX28122.1"/>
    </source>
</evidence>
<dbReference type="AlphaFoldDB" id="A0A4V6DVH5"/>